<organism evidence="10 11">
    <name type="scientific">Pyronema omphalodes (strain CBS 100304)</name>
    <name type="common">Pyronema confluens</name>
    <dbReference type="NCBI Taxonomy" id="1076935"/>
    <lineage>
        <taxon>Eukaryota</taxon>
        <taxon>Fungi</taxon>
        <taxon>Dikarya</taxon>
        <taxon>Ascomycota</taxon>
        <taxon>Pezizomycotina</taxon>
        <taxon>Pezizomycetes</taxon>
        <taxon>Pezizales</taxon>
        <taxon>Pyronemataceae</taxon>
        <taxon>Pyronema</taxon>
    </lineage>
</organism>
<dbReference type="SMART" id="SM00066">
    <property type="entry name" value="GAL4"/>
    <property type="match status" value="1"/>
</dbReference>
<dbReference type="Pfam" id="PF00172">
    <property type="entry name" value="Zn_clus"/>
    <property type="match status" value="1"/>
</dbReference>
<gene>
    <name evidence="10" type="ORF">PCON_08241</name>
</gene>
<name>U4LDF2_PYROM</name>
<dbReference type="Pfam" id="PF04082">
    <property type="entry name" value="Fungal_trans"/>
    <property type="match status" value="1"/>
</dbReference>
<evidence type="ECO:0000256" key="6">
    <source>
        <dbReference type="ARBA" id="ARBA00023163"/>
    </source>
</evidence>
<dbReference type="InterPro" id="IPR001138">
    <property type="entry name" value="Zn2Cys6_DnaBD"/>
</dbReference>
<dbReference type="PROSITE" id="PS50048">
    <property type="entry name" value="ZN2_CY6_FUNGAL_2"/>
    <property type="match status" value="1"/>
</dbReference>
<dbReference type="Proteomes" id="UP000018144">
    <property type="component" value="Unassembled WGS sequence"/>
</dbReference>
<dbReference type="SUPFAM" id="SSF57701">
    <property type="entry name" value="Zn2/Cys6 DNA-binding domain"/>
    <property type="match status" value="1"/>
</dbReference>
<evidence type="ECO:0000256" key="1">
    <source>
        <dbReference type="ARBA" id="ARBA00004123"/>
    </source>
</evidence>
<evidence type="ECO:0000256" key="4">
    <source>
        <dbReference type="ARBA" id="ARBA00023015"/>
    </source>
</evidence>
<keyword evidence="2" id="KW-0479">Metal-binding</keyword>
<dbReference type="InterPro" id="IPR007219">
    <property type="entry name" value="XnlR_reg_dom"/>
</dbReference>
<keyword evidence="7" id="KW-0539">Nucleus</keyword>
<keyword evidence="3" id="KW-0862">Zinc</keyword>
<dbReference type="AlphaFoldDB" id="U4LDF2"/>
<evidence type="ECO:0000256" key="8">
    <source>
        <dbReference type="SAM" id="MobiDB-lite"/>
    </source>
</evidence>
<evidence type="ECO:0000256" key="7">
    <source>
        <dbReference type="ARBA" id="ARBA00023242"/>
    </source>
</evidence>
<dbReference type="PROSITE" id="PS00463">
    <property type="entry name" value="ZN2_CY6_FUNGAL_1"/>
    <property type="match status" value="1"/>
</dbReference>
<proteinExistence type="predicted"/>
<keyword evidence="6" id="KW-0804">Transcription</keyword>
<dbReference type="GO" id="GO:0008270">
    <property type="term" value="F:zinc ion binding"/>
    <property type="evidence" value="ECO:0007669"/>
    <property type="project" value="InterPro"/>
</dbReference>
<dbReference type="EMBL" id="HF935427">
    <property type="protein sequence ID" value="CCX30139.1"/>
    <property type="molecule type" value="Genomic_DNA"/>
</dbReference>
<evidence type="ECO:0000313" key="10">
    <source>
        <dbReference type="EMBL" id="CCX30139.1"/>
    </source>
</evidence>
<feature type="domain" description="Zn(2)-C6 fungal-type" evidence="9">
    <location>
        <begin position="52"/>
        <end position="84"/>
    </location>
</feature>
<dbReference type="GO" id="GO:0005634">
    <property type="term" value="C:nucleus"/>
    <property type="evidence" value="ECO:0007669"/>
    <property type="project" value="UniProtKB-SubCell"/>
</dbReference>
<feature type="region of interest" description="Disordered" evidence="8">
    <location>
        <begin position="149"/>
        <end position="171"/>
    </location>
</feature>
<protein>
    <submittedName>
        <fullName evidence="10">Similar to Uncharacterized transcriptional regulatory protein C3C7.04 acc. no. O14130</fullName>
    </submittedName>
</protein>
<dbReference type="OrthoDB" id="2283631at2759"/>
<evidence type="ECO:0000256" key="3">
    <source>
        <dbReference type="ARBA" id="ARBA00022833"/>
    </source>
</evidence>
<keyword evidence="5" id="KW-0238">DNA-binding</keyword>
<dbReference type="GO" id="GO:0003677">
    <property type="term" value="F:DNA binding"/>
    <property type="evidence" value="ECO:0007669"/>
    <property type="project" value="UniProtKB-KW"/>
</dbReference>
<dbReference type="eggNOG" id="ENOG502QVF9">
    <property type="taxonomic scope" value="Eukaryota"/>
</dbReference>
<dbReference type="GO" id="GO:0000981">
    <property type="term" value="F:DNA-binding transcription factor activity, RNA polymerase II-specific"/>
    <property type="evidence" value="ECO:0007669"/>
    <property type="project" value="InterPro"/>
</dbReference>
<dbReference type="InterPro" id="IPR036864">
    <property type="entry name" value="Zn2-C6_fun-type_DNA-bd_sf"/>
</dbReference>
<comment type="subcellular location">
    <subcellularLocation>
        <location evidence="1">Nucleus</location>
    </subcellularLocation>
</comment>
<sequence length="939" mass="104623">MLSQVAVDSVPRRVGSMQQLCPPDLGGPREIHKNYVFVDEHNRHKRLKVMRACEGCRRRKIKCDAATTNTWPCSACTRLKLHCVPPMLQYDRDYTTSTQVMDQGQDDGFNHTNGVVEDMMHPGMMGKSNRPSMAPYHRENGAYRTLSAAEHHPQQHPHTHPHPHGHQHPQAAQIPYNNVPISEPIETPMGSVHFQTPVFHQPVQQVLRQQQQQQADWHADNDYTTALVGNLKIDDDGVAGYISAQSRRLADAPAYEPWSDEAEPNNPSFMPGQHEFAVKIRPNDMPSNEEAAEMFSIFFNHIHPYIPIVNKAAFYRLWETQREQISPLLLETIFACAGRLHDQPQKGLKWIAMATKHLDCFLDVPRLSTVQALLLLLKARESAPQRGYFFRSWMSMVHIIAMARDLHLDSHYELHRSGLGCNESPLECTTRTRVWQACFAYELMICAPQGRTNMQCDPTSIDLNTPLRGAPELDESEVIVHRNFVHFVRLIHNIRRMSDVHAKLKSSPNWRNDPQFLQSGPSLEQWSYDLPAGLHIDVNVDLNQPAPNIDSHLSGNLQVYYHLARIMLHRPALAFGKTFSTGGEWRRHMIVCTHAAKAICRLEEIVFQLYGMLGLQCMSRGVNFSIYSLLSGAMIHLIAATCPDPEFNHDAKEYFTRTMRLLENCIDNSASSEMKGQIETLREAFSVDINRPFVLNPSFPFYNGVAPGMDPHLARFTQAEAVASTMAASQVTYATQPLSPPHSIGDMESKGESPAAVQSLVMLAAGHQGGAAAAPLVENWNPSRLFEYFPSLPPQSSTRSSDTATRNWNTAFGVNGSVGSVTAALQPHPMPHHPDDGLAVDLQNAGAHTQSSYVQTNTANPQVQNIQNSFVSPGMWQDSVAAATGFSENGKRMFHFGADDAASAWSGPPPNQRVISAAAVANAQQNRALQAANGAQRGH</sequence>
<evidence type="ECO:0000256" key="5">
    <source>
        <dbReference type="ARBA" id="ARBA00023125"/>
    </source>
</evidence>
<dbReference type="CDD" id="cd12148">
    <property type="entry name" value="fungal_TF_MHR"/>
    <property type="match status" value="1"/>
</dbReference>
<keyword evidence="4" id="KW-0805">Transcription regulation</keyword>
<dbReference type="OMA" id="PSHFIGN"/>
<dbReference type="InterPro" id="IPR051615">
    <property type="entry name" value="Transcr_Regulatory_Elem"/>
</dbReference>
<evidence type="ECO:0000313" key="11">
    <source>
        <dbReference type="Proteomes" id="UP000018144"/>
    </source>
</evidence>
<dbReference type="CDD" id="cd00067">
    <property type="entry name" value="GAL4"/>
    <property type="match status" value="1"/>
</dbReference>
<feature type="compositionally biased region" description="Basic residues" evidence="8">
    <location>
        <begin position="154"/>
        <end position="167"/>
    </location>
</feature>
<dbReference type="Gene3D" id="4.10.240.10">
    <property type="entry name" value="Zn(2)-C6 fungal-type DNA-binding domain"/>
    <property type="match status" value="1"/>
</dbReference>
<evidence type="ECO:0000256" key="2">
    <source>
        <dbReference type="ARBA" id="ARBA00022723"/>
    </source>
</evidence>
<accession>U4LDF2</accession>
<dbReference type="SMART" id="SM00906">
    <property type="entry name" value="Fungal_trans"/>
    <property type="match status" value="1"/>
</dbReference>
<dbReference type="PANTHER" id="PTHR31313">
    <property type="entry name" value="TY1 ENHANCER ACTIVATOR"/>
    <property type="match status" value="1"/>
</dbReference>
<keyword evidence="11" id="KW-1185">Reference proteome</keyword>
<reference evidence="10 11" key="1">
    <citation type="journal article" date="2013" name="PLoS Genet.">
        <title>The genome and development-dependent transcriptomes of Pyronema confluens: a window into fungal evolution.</title>
        <authorList>
            <person name="Traeger S."/>
            <person name="Altegoer F."/>
            <person name="Freitag M."/>
            <person name="Gabaldon T."/>
            <person name="Kempken F."/>
            <person name="Kumar A."/>
            <person name="Marcet-Houben M."/>
            <person name="Poggeler S."/>
            <person name="Stajich J.E."/>
            <person name="Nowrousian M."/>
        </authorList>
    </citation>
    <scope>NUCLEOTIDE SEQUENCE [LARGE SCALE GENOMIC DNA]</scope>
    <source>
        <strain evidence="11">CBS 100304</strain>
        <tissue evidence="10">Vegetative mycelium</tissue>
    </source>
</reference>
<dbReference type="STRING" id="1076935.U4LDF2"/>
<evidence type="ECO:0000259" key="9">
    <source>
        <dbReference type="PROSITE" id="PS50048"/>
    </source>
</evidence>
<dbReference type="GO" id="GO:0006351">
    <property type="term" value="P:DNA-templated transcription"/>
    <property type="evidence" value="ECO:0007669"/>
    <property type="project" value="InterPro"/>
</dbReference>
<dbReference type="PANTHER" id="PTHR31313:SF79">
    <property type="entry name" value="C6 FINGER DOMAIN-CONTAINING PROTEIN"/>
    <property type="match status" value="1"/>
</dbReference>